<dbReference type="AlphaFoldDB" id="A0A6T6HPI0"/>
<evidence type="ECO:0000256" key="1">
    <source>
        <dbReference type="SAM" id="SignalP"/>
    </source>
</evidence>
<gene>
    <name evidence="2" type="ORF">CAUS1442_LOCUS12986</name>
    <name evidence="3" type="ORF">CAUS1442_LOCUS12987</name>
</gene>
<dbReference type="EMBL" id="HBEF01020983">
    <property type="protein sequence ID" value="CAD8340852.1"/>
    <property type="molecule type" value="Transcribed_RNA"/>
</dbReference>
<keyword evidence="1" id="KW-0732">Signal</keyword>
<feature type="chain" id="PRO_5036393651" evidence="1">
    <location>
        <begin position="21"/>
        <end position="249"/>
    </location>
</feature>
<protein>
    <submittedName>
        <fullName evidence="3">Uncharacterized protein</fullName>
    </submittedName>
</protein>
<organism evidence="3">
    <name type="scientific">Craspedostauros australis</name>
    <dbReference type="NCBI Taxonomy" id="1486917"/>
    <lineage>
        <taxon>Eukaryota</taxon>
        <taxon>Sar</taxon>
        <taxon>Stramenopiles</taxon>
        <taxon>Ochrophyta</taxon>
        <taxon>Bacillariophyta</taxon>
        <taxon>Bacillariophyceae</taxon>
        <taxon>Bacillariophycidae</taxon>
        <taxon>Naviculales</taxon>
        <taxon>Naviculaceae</taxon>
        <taxon>Craspedostauros</taxon>
    </lineage>
</organism>
<name>A0A6T6HPI0_9STRA</name>
<evidence type="ECO:0000313" key="3">
    <source>
        <dbReference type="EMBL" id="CAD8340852.1"/>
    </source>
</evidence>
<evidence type="ECO:0000313" key="2">
    <source>
        <dbReference type="EMBL" id="CAD8340851.1"/>
    </source>
</evidence>
<sequence>MKTACFLSASLLCAQWNTHALSTPTAARPTVEASNLLTDRRGLFGSAAAAVAVAAGVAQQRETPLLADDSVTTTNRLGSIDEAVALIDQSCDRRFLHGVVASGYQMMYKLAPKSAQPSIVAVEHSAGVVLSQPVLDMLSGHPVPRPADSFLTWTDPEQARSWRNEVVSVWPLTNDAHFAWVEGGGTFSGSMDMSNRNIIVDGIDCGREALEDALEAEKSQILVQADRYLAVPLSMEKELIAKLQGSFLI</sequence>
<feature type="signal peptide" evidence="1">
    <location>
        <begin position="1"/>
        <end position="20"/>
    </location>
</feature>
<dbReference type="EMBL" id="HBEF01020982">
    <property type="protein sequence ID" value="CAD8340851.1"/>
    <property type="molecule type" value="Transcribed_RNA"/>
</dbReference>
<accession>A0A6T6HPI0</accession>
<proteinExistence type="predicted"/>
<reference evidence="3" key="1">
    <citation type="submission" date="2021-01" db="EMBL/GenBank/DDBJ databases">
        <authorList>
            <person name="Corre E."/>
            <person name="Pelletier E."/>
            <person name="Niang G."/>
            <person name="Scheremetjew M."/>
            <person name="Finn R."/>
            <person name="Kale V."/>
            <person name="Holt S."/>
            <person name="Cochrane G."/>
            <person name="Meng A."/>
            <person name="Brown T."/>
            <person name="Cohen L."/>
        </authorList>
    </citation>
    <scope>NUCLEOTIDE SEQUENCE</scope>
    <source>
        <strain evidence="3">CCMP3328</strain>
    </source>
</reference>